<comment type="caution">
    <text evidence="9">The sequence shown here is derived from an EMBL/GenBank/DDBJ whole genome shotgun (WGS) entry which is preliminary data.</text>
</comment>
<feature type="transmembrane region" description="Helical" evidence="7">
    <location>
        <begin position="12"/>
        <end position="32"/>
    </location>
</feature>
<reference evidence="9 10" key="1">
    <citation type="journal article" date="2014" name="BMC Genomics">
        <title>Genomic comparison of sporeforming bacilli isolated from milk.</title>
        <authorList>
            <person name="Moreno Switt A.I."/>
            <person name="Andrus A.D."/>
            <person name="Ranieri M.L."/>
            <person name="Orsi R.H."/>
            <person name="Ivy R."/>
            <person name="den Bakker H.C."/>
            <person name="Martin N.H."/>
            <person name="Wiedmann M."/>
            <person name="Boor K.J."/>
        </authorList>
    </citation>
    <scope>NUCLEOTIDE SEQUENCE [LARGE SCALE GENOMIC DNA]</scope>
    <source>
        <strain evidence="9 10">FSL R5-213</strain>
    </source>
</reference>
<comment type="catalytic activity">
    <reaction evidence="7">
        <text>L-lysyl-tRNA(Lys) + a 1,2-diacyl-sn-glycero-3-phospho-(1'-sn-glycerol) = a 1,2-diacyl-sn-glycero-3-phospho-1'-(3'-O-L-lysyl)-sn-glycerol + tRNA(Lys)</text>
        <dbReference type="Rhea" id="RHEA:10668"/>
        <dbReference type="Rhea" id="RHEA-COMP:9696"/>
        <dbReference type="Rhea" id="RHEA-COMP:9697"/>
        <dbReference type="ChEBI" id="CHEBI:64716"/>
        <dbReference type="ChEBI" id="CHEBI:75792"/>
        <dbReference type="ChEBI" id="CHEBI:78442"/>
        <dbReference type="ChEBI" id="CHEBI:78529"/>
        <dbReference type="EC" id="2.3.2.3"/>
    </reaction>
</comment>
<keyword evidence="6 7" id="KW-0472">Membrane</keyword>
<dbReference type="GO" id="GO:0006629">
    <property type="term" value="P:lipid metabolic process"/>
    <property type="evidence" value="ECO:0007669"/>
    <property type="project" value="UniProtKB-KW"/>
</dbReference>
<evidence type="ECO:0000256" key="2">
    <source>
        <dbReference type="ARBA" id="ARBA00022475"/>
    </source>
</evidence>
<feature type="domain" description="Phosphatidylglycerol lysyltransferase C-terminal" evidence="8">
    <location>
        <begin position="529"/>
        <end position="821"/>
    </location>
</feature>
<keyword evidence="7" id="KW-0443">Lipid metabolism</keyword>
<dbReference type="GO" id="GO:0005886">
    <property type="term" value="C:plasma membrane"/>
    <property type="evidence" value="ECO:0007669"/>
    <property type="project" value="UniProtKB-SubCell"/>
</dbReference>
<evidence type="ECO:0000256" key="5">
    <source>
        <dbReference type="ARBA" id="ARBA00022989"/>
    </source>
</evidence>
<feature type="transmembrane region" description="Helical" evidence="7">
    <location>
        <begin position="389"/>
        <end position="408"/>
    </location>
</feature>
<dbReference type="Pfam" id="PF03706">
    <property type="entry name" value="LPG_synthase_TM"/>
    <property type="match status" value="1"/>
</dbReference>
<feature type="transmembrane region" description="Helical" evidence="7">
    <location>
        <begin position="322"/>
        <end position="345"/>
    </location>
</feature>
<evidence type="ECO:0000256" key="6">
    <source>
        <dbReference type="ARBA" id="ARBA00023136"/>
    </source>
</evidence>
<dbReference type="eggNOG" id="COG0392">
    <property type="taxonomic scope" value="Bacteria"/>
</dbReference>
<feature type="transmembrane region" description="Helical" evidence="7">
    <location>
        <begin position="414"/>
        <end position="431"/>
    </location>
</feature>
<dbReference type="NCBIfam" id="NF033480">
    <property type="entry name" value="bifunc_MprF"/>
    <property type="match status" value="1"/>
</dbReference>
<name>W4F5J7_9BACL</name>
<sequence>MKLNRSTIFQWLKIILPVLLMIFAIHEIGKILGNVNGQEIVRELENLDVRTLVLMAAVPLALVFPMFFYDYFIVRKLKLKRPLRRLMKESLIINSFSNLIGFGGLIGVLLRTHYFKKKEIDSGAFFKTIASVTLFYLAGLSLFAWVLPIFYWDFPLFNERKILVVAVSIIGLYVPFLIIKAIVQLVKKTTTPRHVLGDVGLLGVSVLEWLGAFAFIYLISYMLEVPIGFEQLLPIFIVASCAGIVSMIPGGLGSFDLVFIWGTQSLNVPEESVLLMLLFYRVGYYIIPFLAGLALFLRELWGKLNAGFNSVPNIILERASHITATVLVFLSGLLLLLSSAAPGAIERIKYAKDVLSLPIVNVSHQVAVATGFILLALSNGISYKDRRSYQLTLFVLLFAAALFILKGIQYEQALFMIFVAGLLFVSRDRFYRESYIVTWGRSIINVSIILVITALYVGIGIWAKPSAKYPIPESMRPYFITDSGDLFRSAFIALIVVTIVVLIEVWLRKVTQFKKISSFQHEKEIFLHLNKYGGKELSHLIFLHDKYIFWNKKKTVLFPYQESADKLVVLGDLVGEKADFAEAIEEFVAHADYYGYTPVFYEVSDQFVPYLHGYGYNFFKLGEEGYIDVEKLVYSKDDAKSVSKLTNSLEQEGYSFEIIQPPFQKNLLKELRTLSDEWLDNRKEKGFSLGYFNEDYLQFAPLAVVKNGEAQVVAFSNIIPLYDEEQTISIDLMRSKKTDLPTGIIDYLFLNIFIWAKSENFKHLNVGMTPLSHIGVSKYATLTEKIAAEIIFNGQEYYNFQDVQHFKEKFANTWKPKYLAYRKRAYLPFTMLQIMILIGDNKYATMREQVSEIKNSRKR</sequence>
<organism evidence="9 10">
    <name type="scientific">Viridibacillus arenosi FSL R5-213</name>
    <dbReference type="NCBI Taxonomy" id="1227360"/>
    <lineage>
        <taxon>Bacteria</taxon>
        <taxon>Bacillati</taxon>
        <taxon>Bacillota</taxon>
        <taxon>Bacilli</taxon>
        <taxon>Bacillales</taxon>
        <taxon>Caryophanaceae</taxon>
        <taxon>Viridibacillus</taxon>
    </lineage>
</organism>
<evidence type="ECO:0000256" key="4">
    <source>
        <dbReference type="ARBA" id="ARBA00022692"/>
    </source>
</evidence>
<dbReference type="RefSeq" id="WP_051448587.1">
    <property type="nucleotide sequence ID" value="NZ_ASQA01000009.1"/>
</dbReference>
<feature type="transmembrane region" description="Helical" evidence="7">
    <location>
        <begin position="52"/>
        <end position="71"/>
    </location>
</feature>
<comment type="similarity">
    <text evidence="7">Belongs to the LPG synthase family.</text>
</comment>
<feature type="transmembrane region" description="Helical" evidence="7">
    <location>
        <begin position="486"/>
        <end position="507"/>
    </location>
</feature>
<dbReference type="eggNOG" id="COG2898">
    <property type="taxonomic scope" value="Bacteria"/>
</dbReference>
<evidence type="ECO:0000259" key="8">
    <source>
        <dbReference type="Pfam" id="PF09924"/>
    </source>
</evidence>
<dbReference type="InterPro" id="IPR022791">
    <property type="entry name" value="L-PG_synthase/AglD"/>
</dbReference>
<feature type="transmembrane region" description="Helical" evidence="7">
    <location>
        <begin position="91"/>
        <end position="109"/>
    </location>
</feature>
<evidence type="ECO:0000313" key="9">
    <source>
        <dbReference type="EMBL" id="ETT87401.1"/>
    </source>
</evidence>
<evidence type="ECO:0000256" key="1">
    <source>
        <dbReference type="ARBA" id="ARBA00004651"/>
    </source>
</evidence>
<feature type="transmembrane region" description="Helical" evidence="7">
    <location>
        <begin position="235"/>
        <end position="262"/>
    </location>
</feature>
<feature type="transmembrane region" description="Helical" evidence="7">
    <location>
        <begin position="357"/>
        <end position="377"/>
    </location>
</feature>
<keyword evidence="5 7" id="KW-1133">Transmembrane helix</keyword>
<evidence type="ECO:0000256" key="3">
    <source>
        <dbReference type="ARBA" id="ARBA00022679"/>
    </source>
</evidence>
<dbReference type="InterPro" id="IPR051211">
    <property type="entry name" value="PG_lysyltransferase"/>
</dbReference>
<keyword evidence="4 7" id="KW-0812">Transmembrane</keyword>
<feature type="transmembrane region" description="Helical" evidence="7">
    <location>
        <begin position="443"/>
        <end position="463"/>
    </location>
</feature>
<feature type="transmembrane region" description="Helical" evidence="7">
    <location>
        <begin position="282"/>
        <end position="301"/>
    </location>
</feature>
<comment type="subcellular location">
    <subcellularLocation>
        <location evidence="1 7">Cell membrane</location>
        <topology evidence="1 7">Multi-pass membrane protein</topology>
    </subcellularLocation>
</comment>
<dbReference type="GO" id="GO:0046677">
    <property type="term" value="P:response to antibiotic"/>
    <property type="evidence" value="ECO:0007669"/>
    <property type="project" value="UniProtKB-KW"/>
</dbReference>
<dbReference type="Pfam" id="PF09924">
    <property type="entry name" value="LPG_synthase_C"/>
    <property type="match status" value="1"/>
</dbReference>
<dbReference type="PATRIC" id="fig|1227360.4.peg.927"/>
<feature type="transmembrane region" description="Helical" evidence="7">
    <location>
        <begin position="162"/>
        <end position="182"/>
    </location>
</feature>
<dbReference type="EMBL" id="ASQA01000009">
    <property type="protein sequence ID" value="ETT87401.1"/>
    <property type="molecule type" value="Genomic_DNA"/>
</dbReference>
<keyword evidence="10" id="KW-1185">Reference proteome</keyword>
<feature type="transmembrane region" description="Helical" evidence="7">
    <location>
        <begin position="202"/>
        <end position="223"/>
    </location>
</feature>
<comment type="function">
    <text evidence="7">Catalyzes the transfer of a lysyl group from L-lysyl-tRNA(Lys) to membrane-bound phosphatidylglycerol (PG), which produces lysylphosphatidylglycerol (LPG), a major component of the bacterial membrane with a positive net charge. LPG synthesis contributes to bacterial virulence as it is involved in the resistance mechanism against cationic antimicrobial peptides (CAMP) produces by the host's immune system (defensins, cathelicidins) and by the competing microorganisms.</text>
</comment>
<dbReference type="EC" id="2.3.2.3" evidence="7"/>
<dbReference type="PANTHER" id="PTHR34697:SF2">
    <property type="entry name" value="PHOSPHATIDYLGLYCEROL LYSYLTRANSFERASE"/>
    <property type="match status" value="1"/>
</dbReference>
<feature type="transmembrane region" description="Helical" evidence="7">
    <location>
        <begin position="129"/>
        <end position="150"/>
    </location>
</feature>
<proteinExistence type="inferred from homology"/>
<gene>
    <name evidence="7" type="primary">mprF</name>
    <name evidence="9" type="ORF">C176_04593</name>
</gene>
<dbReference type="PANTHER" id="PTHR34697">
    <property type="entry name" value="PHOSPHATIDYLGLYCEROL LYSYLTRANSFERASE"/>
    <property type="match status" value="1"/>
</dbReference>
<evidence type="ECO:0000256" key="7">
    <source>
        <dbReference type="RuleBase" id="RU363042"/>
    </source>
</evidence>
<dbReference type="GO" id="GO:0050071">
    <property type="term" value="F:phosphatidylglycerol lysyltransferase activity"/>
    <property type="evidence" value="ECO:0007669"/>
    <property type="project" value="UniProtKB-EC"/>
</dbReference>
<dbReference type="InterPro" id="IPR024320">
    <property type="entry name" value="LPG_synthase_C"/>
</dbReference>
<dbReference type="AlphaFoldDB" id="W4F5J7"/>
<accession>W4F5J7</accession>
<dbReference type="Proteomes" id="UP000019062">
    <property type="component" value="Unassembled WGS sequence"/>
</dbReference>
<keyword evidence="2" id="KW-1003">Cell membrane</keyword>
<keyword evidence="7" id="KW-0046">Antibiotic resistance</keyword>
<evidence type="ECO:0000313" key="10">
    <source>
        <dbReference type="Proteomes" id="UP000019062"/>
    </source>
</evidence>
<keyword evidence="3 7" id="KW-0808">Transferase</keyword>
<dbReference type="GO" id="GO:0055091">
    <property type="term" value="P:phospholipid homeostasis"/>
    <property type="evidence" value="ECO:0007669"/>
    <property type="project" value="TreeGrafter"/>
</dbReference>
<protein>
    <recommendedName>
        <fullName evidence="7">Phosphatidylglycerol lysyltransferase</fullName>
        <ecNumber evidence="7">2.3.2.3</ecNumber>
    </recommendedName>
    <alternativeName>
        <fullName evidence="7">Lysylphosphatidylglycerol synthase</fullName>
    </alternativeName>
</protein>